<keyword evidence="2" id="KW-1133">Transmembrane helix</keyword>
<dbReference type="Gene3D" id="3.40.50.1000">
    <property type="entry name" value="HAD superfamily/HAD-like"/>
    <property type="match status" value="1"/>
</dbReference>
<name>A0A317SHL6_9PEZI</name>
<dbReference type="EMBL" id="PYWC01000070">
    <property type="protein sequence ID" value="PWW73984.1"/>
    <property type="molecule type" value="Genomic_DNA"/>
</dbReference>
<keyword evidence="4" id="KW-1185">Reference proteome</keyword>
<dbReference type="InterPro" id="IPR036412">
    <property type="entry name" value="HAD-like_sf"/>
</dbReference>
<feature type="transmembrane region" description="Helical" evidence="2">
    <location>
        <begin position="69"/>
        <end position="86"/>
    </location>
</feature>
<dbReference type="STRING" id="42249.A0A317SHL6"/>
<feature type="region of interest" description="Disordered" evidence="1">
    <location>
        <begin position="25"/>
        <end position="46"/>
    </location>
</feature>
<proteinExistence type="predicted"/>
<evidence type="ECO:0008006" key="5">
    <source>
        <dbReference type="Google" id="ProtNLM"/>
    </source>
</evidence>
<protein>
    <recommendedName>
        <fullName evidence="5">HAD-like protein</fullName>
    </recommendedName>
</protein>
<dbReference type="OrthoDB" id="10255128at2759"/>
<evidence type="ECO:0000313" key="3">
    <source>
        <dbReference type="EMBL" id="PWW73984.1"/>
    </source>
</evidence>
<dbReference type="InterPro" id="IPR023214">
    <property type="entry name" value="HAD_sf"/>
</dbReference>
<keyword evidence="2" id="KW-0472">Membrane</keyword>
<comment type="caution">
    <text evidence="3">The sequence shown here is derived from an EMBL/GenBank/DDBJ whole genome shotgun (WGS) entry which is preliminary data.</text>
</comment>
<evidence type="ECO:0000256" key="2">
    <source>
        <dbReference type="SAM" id="Phobius"/>
    </source>
</evidence>
<organism evidence="3 4">
    <name type="scientific">Tuber magnatum</name>
    <name type="common">white Piedmont truffle</name>
    <dbReference type="NCBI Taxonomy" id="42249"/>
    <lineage>
        <taxon>Eukaryota</taxon>
        <taxon>Fungi</taxon>
        <taxon>Dikarya</taxon>
        <taxon>Ascomycota</taxon>
        <taxon>Pezizomycotina</taxon>
        <taxon>Pezizomycetes</taxon>
        <taxon>Pezizales</taxon>
        <taxon>Tuberaceae</taxon>
        <taxon>Tuber</taxon>
    </lineage>
</organism>
<evidence type="ECO:0000313" key="4">
    <source>
        <dbReference type="Proteomes" id="UP000246991"/>
    </source>
</evidence>
<dbReference type="InterPro" id="IPR050849">
    <property type="entry name" value="HAD-like_hydrolase_phosphatase"/>
</dbReference>
<dbReference type="PANTHER" id="PTHR28181:SF1">
    <property type="entry name" value="COLD TOLERANCE PROTEIN 1"/>
    <property type="match status" value="1"/>
</dbReference>
<keyword evidence="2" id="KW-0812">Transmembrane</keyword>
<sequence>MASFSFHRVHIKSFLPTPTYPPHQRPILGSNPCQYRPHHHHHAHKKAYPGTSFTAATIAMPPRKPPLKVLLLTTFALLLLLLLFQHPHPAQAMPRIILLTDFDQTLTQLHNDTTPIIARAAYALHPEDDKPAHPWEWYLKMWLDDYAAISATFPPETRKSFSDEEEFARLIRDVEEASIRRVEDGGVFRGMQRGELIKEAYKNNGCVMRSGWRDVFDKVSRGGGRIAVISVGWSREWIGYCLGGREDVGIYANEMIAGPDGKLTGFLDRIGLNGGGLWNSIDKRDYARWIVDQEKRKGYEVVVVYAGDALTDLFAMYEADLGLVFGRGLDHVCGRLGVPIRKGIPEGFIGARGPGKRSLFEIEEWNEIGEWIDSLEA</sequence>
<reference evidence="3 4" key="1">
    <citation type="submission" date="2018-03" db="EMBL/GenBank/DDBJ databases">
        <title>Genomes of Pezizomycetes fungi and the evolution of truffles.</title>
        <authorList>
            <person name="Murat C."/>
            <person name="Payen T."/>
            <person name="Noel B."/>
            <person name="Kuo A."/>
            <person name="Martin F.M."/>
        </authorList>
    </citation>
    <scope>NUCLEOTIDE SEQUENCE [LARGE SCALE GENOMIC DNA]</scope>
    <source>
        <strain evidence="3">091103-1</strain>
    </source>
</reference>
<dbReference type="PANTHER" id="PTHR28181">
    <property type="entry name" value="UPF0655 PROTEIN YCR015C"/>
    <property type="match status" value="1"/>
</dbReference>
<dbReference type="AlphaFoldDB" id="A0A317SHL6"/>
<dbReference type="Proteomes" id="UP000246991">
    <property type="component" value="Unassembled WGS sequence"/>
</dbReference>
<evidence type="ECO:0000256" key="1">
    <source>
        <dbReference type="SAM" id="MobiDB-lite"/>
    </source>
</evidence>
<gene>
    <name evidence="3" type="ORF">C7212DRAFT_365480</name>
</gene>
<accession>A0A317SHL6</accession>
<dbReference type="SUPFAM" id="SSF56784">
    <property type="entry name" value="HAD-like"/>
    <property type="match status" value="1"/>
</dbReference>
<feature type="compositionally biased region" description="Basic residues" evidence="1">
    <location>
        <begin position="36"/>
        <end position="46"/>
    </location>
</feature>